<dbReference type="VEuPathDB" id="VectorBase:LDEU008899"/>
<dbReference type="NCBIfam" id="TIGR00861">
    <property type="entry name" value="MIP"/>
    <property type="match status" value="1"/>
</dbReference>
<accession>A0A443S6I0</accession>
<dbReference type="InterPro" id="IPR000425">
    <property type="entry name" value="MIP"/>
</dbReference>
<keyword evidence="11" id="KW-1185">Reference proteome</keyword>
<dbReference type="GO" id="GO:0015250">
    <property type="term" value="F:water channel activity"/>
    <property type="evidence" value="ECO:0007669"/>
    <property type="project" value="TreeGrafter"/>
</dbReference>
<evidence type="ECO:0000256" key="1">
    <source>
        <dbReference type="ARBA" id="ARBA00004141"/>
    </source>
</evidence>
<keyword evidence="6 9" id="KW-0472">Membrane</keyword>
<dbReference type="GO" id="GO:0016323">
    <property type="term" value="C:basolateral plasma membrane"/>
    <property type="evidence" value="ECO:0007669"/>
    <property type="project" value="TreeGrafter"/>
</dbReference>
<keyword evidence="4 8" id="KW-0812">Transmembrane</keyword>
<dbReference type="AlphaFoldDB" id="A0A443S6I0"/>
<dbReference type="STRING" id="299467.A0A443S6I0"/>
<gene>
    <name evidence="10" type="ORF">B4U80_00424</name>
</gene>
<proteinExistence type="inferred from homology"/>
<dbReference type="PRINTS" id="PR00783">
    <property type="entry name" value="MINTRINSICP"/>
</dbReference>
<dbReference type="InterPro" id="IPR050363">
    <property type="entry name" value="MIP/Aquaporin"/>
</dbReference>
<feature type="transmembrane region" description="Helical" evidence="9">
    <location>
        <begin position="233"/>
        <end position="256"/>
    </location>
</feature>
<comment type="similarity">
    <text evidence="2 8">Belongs to the MIP/aquaporin (TC 1.A.8) family.</text>
</comment>
<evidence type="ECO:0000256" key="4">
    <source>
        <dbReference type="ARBA" id="ARBA00022692"/>
    </source>
</evidence>
<evidence type="ECO:0000313" key="11">
    <source>
        <dbReference type="Proteomes" id="UP000288716"/>
    </source>
</evidence>
<reference evidence="10 11" key="1">
    <citation type="journal article" date="2018" name="Gigascience">
        <title>Genomes of trombidid mites reveal novel predicted allergens and laterally-transferred genes associated with secondary metabolism.</title>
        <authorList>
            <person name="Dong X."/>
            <person name="Chaisiri K."/>
            <person name="Xia D."/>
            <person name="Armstrong S.D."/>
            <person name="Fang Y."/>
            <person name="Donnelly M.J."/>
            <person name="Kadowaki T."/>
            <person name="McGarry J.W."/>
            <person name="Darby A.C."/>
            <person name="Makepeace B.L."/>
        </authorList>
    </citation>
    <scope>NUCLEOTIDE SEQUENCE [LARGE SCALE GENOMIC DNA]</scope>
    <source>
        <strain evidence="10">UoL-UT</strain>
    </source>
</reference>
<keyword evidence="3 8" id="KW-0813">Transport</keyword>
<dbReference type="CDD" id="cd00333">
    <property type="entry name" value="MIP"/>
    <property type="match status" value="1"/>
</dbReference>
<dbReference type="Pfam" id="PF00230">
    <property type="entry name" value="MIP"/>
    <property type="match status" value="1"/>
</dbReference>
<evidence type="ECO:0000256" key="5">
    <source>
        <dbReference type="ARBA" id="ARBA00022989"/>
    </source>
</evidence>
<dbReference type="GO" id="GO:0015254">
    <property type="term" value="F:glycerol channel activity"/>
    <property type="evidence" value="ECO:0007669"/>
    <property type="project" value="TreeGrafter"/>
</dbReference>
<feature type="transmembrane region" description="Helical" evidence="9">
    <location>
        <begin position="45"/>
        <end position="64"/>
    </location>
</feature>
<dbReference type="SUPFAM" id="SSF81338">
    <property type="entry name" value="Aquaporin-like"/>
    <property type="match status" value="1"/>
</dbReference>
<feature type="transmembrane region" description="Helical" evidence="9">
    <location>
        <begin position="180"/>
        <end position="199"/>
    </location>
</feature>
<evidence type="ECO:0000256" key="2">
    <source>
        <dbReference type="ARBA" id="ARBA00006175"/>
    </source>
</evidence>
<dbReference type="PANTHER" id="PTHR43829">
    <property type="entry name" value="AQUAPORIN OR AQUAGLYCEROPORIN RELATED"/>
    <property type="match status" value="1"/>
</dbReference>
<evidence type="ECO:0000256" key="7">
    <source>
        <dbReference type="ARBA" id="ARBA00045280"/>
    </source>
</evidence>
<evidence type="ECO:0000256" key="9">
    <source>
        <dbReference type="SAM" id="Phobius"/>
    </source>
</evidence>
<dbReference type="Gene3D" id="1.20.1080.10">
    <property type="entry name" value="Glycerol uptake facilitator protein"/>
    <property type="match status" value="1"/>
</dbReference>
<evidence type="ECO:0000256" key="8">
    <source>
        <dbReference type="RuleBase" id="RU000477"/>
    </source>
</evidence>
<dbReference type="Proteomes" id="UP000288716">
    <property type="component" value="Unassembled WGS sequence"/>
</dbReference>
<dbReference type="OrthoDB" id="3222at2759"/>
<evidence type="ECO:0000256" key="6">
    <source>
        <dbReference type="ARBA" id="ARBA00023136"/>
    </source>
</evidence>
<comment type="subcellular location">
    <subcellularLocation>
        <location evidence="1">Membrane</location>
        <topology evidence="1">Multi-pass membrane protein</topology>
    </subcellularLocation>
</comment>
<comment type="caution">
    <text evidence="10">The sequence shown here is derived from an EMBL/GenBank/DDBJ whole genome shotgun (WGS) entry which is preliminary data.</text>
</comment>
<dbReference type="EMBL" id="NCKV01007039">
    <property type="protein sequence ID" value="RWS23142.1"/>
    <property type="molecule type" value="Genomic_DNA"/>
</dbReference>
<dbReference type="PROSITE" id="PS00221">
    <property type="entry name" value="MIP"/>
    <property type="match status" value="1"/>
</dbReference>
<feature type="transmembrane region" description="Helical" evidence="9">
    <location>
        <begin position="146"/>
        <end position="168"/>
    </location>
</feature>
<dbReference type="InterPro" id="IPR023271">
    <property type="entry name" value="Aquaporin-like"/>
</dbReference>
<comment type="function">
    <text evidence="7">Aquaglyceroporin that may modulate the water content and osmolytes during anhydrobiosis.</text>
</comment>
<name>A0A443S6I0_9ACAR</name>
<sequence length="270" mass="29514">MKRDLLKTKNTSMREFLAETLGTFTLVCIGLSVNAAVLLSRTDGATIIGCLGWGLALTAAIYICGGISGGHCNPAVTIGLASVGKLSWRKVPHYFAAQYLGAFLGAVVTYCVYIDAIQNSNGRELKVVGENGTARIFSTFPNENSSILTCFVDQIVASAFFLLLINAIIDKKNMECPKGLVPVAIGFTNLSLVLFSFGFNCEGPLNPARDLSPRLFTLIAGWGNEVFSVRNYFYFWVPIVAPHFGAVIGSWIYMLFIENHWESEYVEIPQ</sequence>
<evidence type="ECO:0000256" key="3">
    <source>
        <dbReference type="ARBA" id="ARBA00022448"/>
    </source>
</evidence>
<evidence type="ECO:0000313" key="10">
    <source>
        <dbReference type="EMBL" id="RWS23142.1"/>
    </source>
</evidence>
<dbReference type="InterPro" id="IPR022357">
    <property type="entry name" value="MIP_CS"/>
</dbReference>
<keyword evidence="5 9" id="KW-1133">Transmembrane helix</keyword>
<dbReference type="PANTHER" id="PTHR43829:SF9">
    <property type="entry name" value="AQUAPORIN-9"/>
    <property type="match status" value="1"/>
</dbReference>
<organism evidence="10 11">
    <name type="scientific">Leptotrombidium deliense</name>
    <dbReference type="NCBI Taxonomy" id="299467"/>
    <lineage>
        <taxon>Eukaryota</taxon>
        <taxon>Metazoa</taxon>
        <taxon>Ecdysozoa</taxon>
        <taxon>Arthropoda</taxon>
        <taxon>Chelicerata</taxon>
        <taxon>Arachnida</taxon>
        <taxon>Acari</taxon>
        <taxon>Acariformes</taxon>
        <taxon>Trombidiformes</taxon>
        <taxon>Prostigmata</taxon>
        <taxon>Anystina</taxon>
        <taxon>Parasitengona</taxon>
        <taxon>Trombiculoidea</taxon>
        <taxon>Trombiculidae</taxon>
        <taxon>Leptotrombidium</taxon>
    </lineage>
</organism>
<feature type="transmembrane region" description="Helical" evidence="9">
    <location>
        <begin position="94"/>
        <end position="116"/>
    </location>
</feature>
<feature type="transmembrane region" description="Helical" evidence="9">
    <location>
        <begin position="21"/>
        <end position="39"/>
    </location>
</feature>
<protein>
    <submittedName>
        <fullName evidence="10">Aquaporin-9-like protein</fullName>
    </submittedName>
</protein>